<dbReference type="AlphaFoldDB" id="A0A4S8HWC7"/>
<feature type="binding site" evidence="9">
    <location>
        <position position="158"/>
    </location>
    <ligand>
        <name>Zn(2+)</name>
        <dbReference type="ChEBI" id="CHEBI:29105"/>
        <note>catalytic</note>
    </ligand>
</feature>
<dbReference type="InterPro" id="IPR000755">
    <property type="entry name" value="A_A_dipeptidase"/>
</dbReference>
<dbReference type="Gene3D" id="3.30.1380.10">
    <property type="match status" value="1"/>
</dbReference>
<dbReference type="EMBL" id="STFF01000002">
    <property type="protein sequence ID" value="THU39957.1"/>
    <property type="molecule type" value="Genomic_DNA"/>
</dbReference>
<dbReference type="GO" id="GO:0071555">
    <property type="term" value="P:cell wall organization"/>
    <property type="evidence" value="ECO:0007669"/>
    <property type="project" value="UniProtKB-KW"/>
</dbReference>
<evidence type="ECO:0000256" key="6">
    <source>
        <dbReference type="ARBA" id="ARBA00022997"/>
    </source>
</evidence>
<dbReference type="Pfam" id="PF01427">
    <property type="entry name" value="Peptidase_M15"/>
    <property type="match status" value="1"/>
</dbReference>
<evidence type="ECO:0000256" key="1">
    <source>
        <dbReference type="ARBA" id="ARBA00001362"/>
    </source>
</evidence>
<evidence type="ECO:0000313" key="12">
    <source>
        <dbReference type="Proteomes" id="UP000306918"/>
    </source>
</evidence>
<evidence type="ECO:0000256" key="4">
    <source>
        <dbReference type="ARBA" id="ARBA00022801"/>
    </source>
</evidence>
<feature type="binding site" evidence="9">
    <location>
        <position position="151"/>
    </location>
    <ligand>
        <name>Zn(2+)</name>
        <dbReference type="ChEBI" id="CHEBI:29105"/>
        <note>catalytic</note>
    </ligand>
</feature>
<dbReference type="OrthoDB" id="9801430at2"/>
<keyword evidence="12" id="KW-1185">Reference proteome</keyword>
<accession>A0A4S8HWC7</accession>
<feature type="binding site" evidence="9">
    <location>
        <position position="219"/>
    </location>
    <ligand>
        <name>Zn(2+)</name>
        <dbReference type="ChEBI" id="CHEBI:29105"/>
        <note>catalytic</note>
    </ligand>
</feature>
<feature type="active site" description="Proton donor/acceptor" evidence="9">
    <location>
        <position position="216"/>
    </location>
</feature>
<keyword evidence="2 9" id="KW-0645">Protease</keyword>
<dbReference type="RefSeq" id="WP_136576713.1">
    <property type="nucleotide sequence ID" value="NZ_STFF01000002.1"/>
</dbReference>
<keyword evidence="8" id="KW-0961">Cell wall biogenesis/degradation</keyword>
<comment type="catalytic activity">
    <reaction evidence="1 9">
        <text>D-alanyl-D-alanine + H2O = 2 D-alanine</text>
        <dbReference type="Rhea" id="RHEA:20661"/>
        <dbReference type="ChEBI" id="CHEBI:15377"/>
        <dbReference type="ChEBI" id="CHEBI:57416"/>
        <dbReference type="ChEBI" id="CHEBI:57822"/>
        <dbReference type="EC" id="3.4.13.22"/>
    </reaction>
</comment>
<dbReference type="GO" id="GO:0006508">
    <property type="term" value="P:proteolysis"/>
    <property type="evidence" value="ECO:0007669"/>
    <property type="project" value="UniProtKB-KW"/>
</dbReference>
<feature type="chain" id="PRO_5020805339" description="D-alanyl-D-alanine dipeptidase" evidence="10">
    <location>
        <begin position="28"/>
        <end position="240"/>
    </location>
</feature>
<evidence type="ECO:0000256" key="2">
    <source>
        <dbReference type="ARBA" id="ARBA00022670"/>
    </source>
</evidence>
<dbReference type="Proteomes" id="UP000306918">
    <property type="component" value="Unassembled WGS sequence"/>
</dbReference>
<dbReference type="PANTHER" id="PTHR43126">
    <property type="entry name" value="D-ALANYL-D-ALANINE DIPEPTIDASE"/>
    <property type="match status" value="1"/>
</dbReference>
<gene>
    <name evidence="11" type="ORF">FAM09_08680</name>
</gene>
<evidence type="ECO:0000256" key="5">
    <source>
        <dbReference type="ARBA" id="ARBA00022833"/>
    </source>
</evidence>
<dbReference type="GO" id="GO:0160237">
    <property type="term" value="F:D-Ala-D-Ala dipeptidase activity"/>
    <property type="evidence" value="ECO:0007669"/>
    <property type="project" value="UniProtKB-EC"/>
</dbReference>
<feature type="site" description="Transition state stabilizer" evidence="9">
    <location>
        <position position="124"/>
    </location>
</feature>
<protein>
    <recommendedName>
        <fullName evidence="9">D-alanyl-D-alanine dipeptidase</fullName>
        <shortName evidence="9">D-Ala-D-Ala dipeptidase</shortName>
        <ecNumber evidence="9">3.4.13.22</ecNumber>
    </recommendedName>
</protein>
<keyword evidence="7 9" id="KW-0482">Metalloprotease</keyword>
<reference evidence="11 12" key="1">
    <citation type="submission" date="2019-04" db="EMBL/GenBank/DDBJ databases">
        <title>Niastella caeni sp. nov., isolated from activated sludge.</title>
        <authorList>
            <person name="Sheng M."/>
        </authorList>
    </citation>
    <scope>NUCLEOTIDE SEQUENCE [LARGE SCALE GENOMIC DNA]</scope>
    <source>
        <strain evidence="11 12">HX-2-15</strain>
    </source>
</reference>
<dbReference type="EC" id="3.4.13.22" evidence="9"/>
<dbReference type="SUPFAM" id="SSF55166">
    <property type="entry name" value="Hedgehog/DD-peptidase"/>
    <property type="match status" value="1"/>
</dbReference>
<evidence type="ECO:0000313" key="11">
    <source>
        <dbReference type="EMBL" id="THU39957.1"/>
    </source>
</evidence>
<evidence type="ECO:0000256" key="9">
    <source>
        <dbReference type="HAMAP-Rule" id="MF_01924"/>
    </source>
</evidence>
<keyword evidence="4 9" id="KW-0378">Hydrolase</keyword>
<dbReference type="PANTHER" id="PTHR43126:SF1">
    <property type="entry name" value="D-ALANYL-D-ALANINE DIPEPTIDASE"/>
    <property type="match status" value="1"/>
</dbReference>
<comment type="function">
    <text evidence="9">Catalyzes hydrolysis of the D-alanyl-D-alanine dipeptide.</text>
</comment>
<name>A0A4S8HWC7_9BACT</name>
<keyword evidence="5 9" id="KW-0862">Zinc</keyword>
<dbReference type="GO" id="GO:0008270">
    <property type="term" value="F:zinc ion binding"/>
    <property type="evidence" value="ECO:0007669"/>
    <property type="project" value="UniProtKB-UniRule"/>
</dbReference>
<evidence type="ECO:0000256" key="7">
    <source>
        <dbReference type="ARBA" id="ARBA00023049"/>
    </source>
</evidence>
<comment type="similarity">
    <text evidence="9">Belongs to the peptidase M15D family.</text>
</comment>
<comment type="cofactor">
    <cofactor evidence="9">
        <name>Zn(2+)</name>
        <dbReference type="ChEBI" id="CHEBI:29105"/>
    </cofactor>
    <text evidence="9">Binds 1 zinc ion per subunit.</text>
</comment>
<evidence type="ECO:0000256" key="8">
    <source>
        <dbReference type="ARBA" id="ARBA00023316"/>
    </source>
</evidence>
<evidence type="ECO:0000256" key="10">
    <source>
        <dbReference type="SAM" id="SignalP"/>
    </source>
</evidence>
<proteinExistence type="inferred from homology"/>
<dbReference type="HAMAP" id="MF_01924">
    <property type="entry name" value="A_A_dipeptidase"/>
    <property type="match status" value="1"/>
</dbReference>
<keyword evidence="3 9" id="KW-0479">Metal-binding</keyword>
<organism evidence="11 12">
    <name type="scientific">Niastella caeni</name>
    <dbReference type="NCBI Taxonomy" id="2569763"/>
    <lineage>
        <taxon>Bacteria</taxon>
        <taxon>Pseudomonadati</taxon>
        <taxon>Bacteroidota</taxon>
        <taxon>Chitinophagia</taxon>
        <taxon>Chitinophagales</taxon>
        <taxon>Chitinophagaceae</taxon>
        <taxon>Niastella</taxon>
    </lineage>
</organism>
<feature type="signal peptide" evidence="10">
    <location>
        <begin position="1"/>
        <end position="27"/>
    </location>
</feature>
<evidence type="ECO:0000256" key="3">
    <source>
        <dbReference type="ARBA" id="ARBA00022723"/>
    </source>
</evidence>
<sequence>MLYKIVLHRCISVMAIVFFFHDNMATAQETVVSKYGVPVINKSAEYQVSIRNDSAKKMVELLKLIPGLVYDLRYGTTNNFTHSQMYVPATRHTFLRLPAARALAAVQKDLNNQGYGLKIFDAYRPYSVTVSFWELIKDEKYVANPGKGSGHNRGLAVDVTLIELKNNRELDMGTGFDNFSDTAHHGFTNLPPAVLKNRKLLLETMEKHGFNKLETEWWHFYWTNDRNYEVLDLSFKELNL</sequence>
<dbReference type="InterPro" id="IPR009045">
    <property type="entry name" value="Zn_M74/Hedgehog-like"/>
</dbReference>
<keyword evidence="6 9" id="KW-0224">Dipeptidase</keyword>
<dbReference type="CDD" id="cd14840">
    <property type="entry name" value="D-Ala-D-Ala_dipeptidase_Aad"/>
    <property type="match status" value="1"/>
</dbReference>
<dbReference type="GO" id="GO:0008237">
    <property type="term" value="F:metallopeptidase activity"/>
    <property type="evidence" value="ECO:0007669"/>
    <property type="project" value="UniProtKB-KW"/>
</dbReference>
<comment type="caution">
    <text evidence="11">The sequence shown here is derived from an EMBL/GenBank/DDBJ whole genome shotgun (WGS) entry which is preliminary data.</text>
</comment>
<keyword evidence="10" id="KW-0732">Signal</keyword>